<organism evidence="2 3">
    <name type="scientific">Zophobas morio</name>
    <dbReference type="NCBI Taxonomy" id="2755281"/>
    <lineage>
        <taxon>Eukaryota</taxon>
        <taxon>Metazoa</taxon>
        <taxon>Ecdysozoa</taxon>
        <taxon>Arthropoda</taxon>
        <taxon>Hexapoda</taxon>
        <taxon>Insecta</taxon>
        <taxon>Pterygota</taxon>
        <taxon>Neoptera</taxon>
        <taxon>Endopterygota</taxon>
        <taxon>Coleoptera</taxon>
        <taxon>Polyphaga</taxon>
        <taxon>Cucujiformia</taxon>
        <taxon>Tenebrionidae</taxon>
        <taxon>Zophobas</taxon>
    </lineage>
</organism>
<gene>
    <name evidence="2" type="ORF">Zmor_027475</name>
</gene>
<name>A0AA38M200_9CUCU</name>
<dbReference type="AlphaFoldDB" id="A0AA38M200"/>
<protein>
    <submittedName>
        <fullName evidence="2">Uncharacterized protein</fullName>
    </submittedName>
</protein>
<evidence type="ECO:0000256" key="1">
    <source>
        <dbReference type="SAM" id="MobiDB-lite"/>
    </source>
</evidence>
<feature type="region of interest" description="Disordered" evidence="1">
    <location>
        <begin position="18"/>
        <end position="39"/>
    </location>
</feature>
<sequence>MKRARDGAGNNYKIMAFNLDAPDPDGSTRTNDRCEGKRQNGLSLEAEDLLNGKGSENKKLARNINFLIETWTLSLFGVVPCNSKYLTSIRRVKEIPTTS</sequence>
<evidence type="ECO:0000313" key="3">
    <source>
        <dbReference type="Proteomes" id="UP001168821"/>
    </source>
</evidence>
<evidence type="ECO:0000313" key="2">
    <source>
        <dbReference type="EMBL" id="KAJ3640943.1"/>
    </source>
</evidence>
<dbReference type="EMBL" id="JALNTZ010000009">
    <property type="protein sequence ID" value="KAJ3640943.1"/>
    <property type="molecule type" value="Genomic_DNA"/>
</dbReference>
<proteinExistence type="predicted"/>
<reference evidence="2" key="1">
    <citation type="journal article" date="2023" name="G3 (Bethesda)">
        <title>Whole genome assemblies of Zophobas morio and Tenebrio molitor.</title>
        <authorList>
            <person name="Kaur S."/>
            <person name="Stinson S.A."/>
            <person name="diCenzo G.C."/>
        </authorList>
    </citation>
    <scope>NUCLEOTIDE SEQUENCE</scope>
    <source>
        <strain evidence="2">QUZm001</strain>
    </source>
</reference>
<dbReference type="Proteomes" id="UP001168821">
    <property type="component" value="Unassembled WGS sequence"/>
</dbReference>
<accession>A0AA38M200</accession>
<keyword evidence="3" id="KW-1185">Reference proteome</keyword>
<comment type="caution">
    <text evidence="2">The sequence shown here is derived from an EMBL/GenBank/DDBJ whole genome shotgun (WGS) entry which is preliminary data.</text>
</comment>